<accession>A0AAV8YBE9</accession>
<proteinExistence type="predicted"/>
<comment type="caution">
    <text evidence="3">The sequence shown here is derived from an EMBL/GenBank/DDBJ whole genome shotgun (WGS) entry which is preliminary data.</text>
</comment>
<evidence type="ECO:0000313" key="4">
    <source>
        <dbReference type="Proteomes" id="UP001162162"/>
    </source>
</evidence>
<organism evidence="3 4">
    <name type="scientific">Aromia moschata</name>
    <dbReference type="NCBI Taxonomy" id="1265417"/>
    <lineage>
        <taxon>Eukaryota</taxon>
        <taxon>Metazoa</taxon>
        <taxon>Ecdysozoa</taxon>
        <taxon>Arthropoda</taxon>
        <taxon>Hexapoda</taxon>
        <taxon>Insecta</taxon>
        <taxon>Pterygota</taxon>
        <taxon>Neoptera</taxon>
        <taxon>Endopterygota</taxon>
        <taxon>Coleoptera</taxon>
        <taxon>Polyphaga</taxon>
        <taxon>Cucujiformia</taxon>
        <taxon>Chrysomeloidea</taxon>
        <taxon>Cerambycidae</taxon>
        <taxon>Cerambycinae</taxon>
        <taxon>Callichromatini</taxon>
        <taxon>Aromia</taxon>
    </lineage>
</organism>
<gene>
    <name evidence="3" type="ORF">NQ318_000027</name>
</gene>
<dbReference type="Proteomes" id="UP001162162">
    <property type="component" value="Unassembled WGS sequence"/>
</dbReference>
<dbReference type="SMART" id="SM00868">
    <property type="entry name" value="zf-AD"/>
    <property type="match status" value="2"/>
</dbReference>
<evidence type="ECO:0000259" key="2">
    <source>
        <dbReference type="SMART" id="SM00868"/>
    </source>
</evidence>
<protein>
    <recommendedName>
        <fullName evidence="2">ZAD domain-containing protein</fullName>
    </recommendedName>
</protein>
<name>A0AAV8YBE9_9CUCU</name>
<keyword evidence="4" id="KW-1185">Reference proteome</keyword>
<feature type="region of interest" description="Disordered" evidence="1">
    <location>
        <begin position="299"/>
        <end position="320"/>
    </location>
</feature>
<sequence length="346" mass="39792">MDRESKEVLAQVLTKYQFQFQVDKTFQDAAEDTRKTPTCAIQGLANPTGCASYVLGPFGILKNKRQEIQRKVFSHNFKEIIQILMLKLDLRITPEPVMCYGCAETLKTAFDFKSACIYTEDCLYPFIEGTSETRLDLREIYLKVNDNEDVESVNGCEVCRFCMKLSDSGRCTPVEVIEENVDVKKLLEYYVPEVVMGAFEKPVACENCLSFLRQYSLFVTRFSNIEQQIQSYAKTLGRDCVGEIDLRQMRDFSLSNVTKLEVETIANDKGAKEEVMIFSQIESEEQITPEEKIECEKKEISESKISMASPESGRREQEEFDGFAGNEELLRRTRCRLLKRHMKTLT</sequence>
<dbReference type="GO" id="GO:0008270">
    <property type="term" value="F:zinc ion binding"/>
    <property type="evidence" value="ECO:0007669"/>
    <property type="project" value="InterPro"/>
</dbReference>
<feature type="domain" description="ZAD" evidence="2">
    <location>
        <begin position="38"/>
        <end position="126"/>
    </location>
</feature>
<dbReference type="EMBL" id="JAPWTK010000135">
    <property type="protein sequence ID" value="KAJ8948490.1"/>
    <property type="molecule type" value="Genomic_DNA"/>
</dbReference>
<evidence type="ECO:0000256" key="1">
    <source>
        <dbReference type="SAM" id="MobiDB-lite"/>
    </source>
</evidence>
<dbReference type="InterPro" id="IPR012934">
    <property type="entry name" value="Znf_AD"/>
</dbReference>
<evidence type="ECO:0000313" key="3">
    <source>
        <dbReference type="EMBL" id="KAJ8948490.1"/>
    </source>
</evidence>
<reference evidence="3" key="1">
    <citation type="journal article" date="2023" name="Insect Mol. Biol.">
        <title>Genome sequencing provides insights into the evolution of gene families encoding plant cell wall-degrading enzymes in longhorned beetles.</title>
        <authorList>
            <person name="Shin N.R."/>
            <person name="Okamura Y."/>
            <person name="Kirsch R."/>
            <person name="Pauchet Y."/>
        </authorList>
    </citation>
    <scope>NUCLEOTIDE SEQUENCE</scope>
    <source>
        <strain evidence="3">AMC_N1</strain>
    </source>
</reference>
<dbReference type="AlphaFoldDB" id="A0AAV8YBE9"/>
<dbReference type="GO" id="GO:0005634">
    <property type="term" value="C:nucleus"/>
    <property type="evidence" value="ECO:0007669"/>
    <property type="project" value="InterPro"/>
</dbReference>
<feature type="domain" description="ZAD" evidence="2">
    <location>
        <begin position="158"/>
        <end position="232"/>
    </location>
</feature>